<accession>A0AC34FY98</accession>
<dbReference type="Proteomes" id="UP000887579">
    <property type="component" value="Unplaced"/>
</dbReference>
<sequence>MDSSGSESTSLTSSEPSSLVFPTKAEFLKTYLQQAFSLPDSIMHNMAMNPASAEVYQKLIQSCKYFFVKNSILVLRVMYYKSNGWETFINGEWKDIDLSNISSKLWITDRFTVGFNNDNTIASSIIPKIYKCKKLILWEQILSYDEFMVLAPAVEHLDFTRVTVKYGDGTILPFEKIVEQLHEAKQIGFTSFGSEMITSKTFKELLKIPHFATLDEFVLYTIPESFDIESFYVYLKKNKHTKIGIHFCDTISDQYKTRLEAIIDEIINTFSLLSSAFIFSFFSSNTEMISSKTSKELSKIPHFATLDRFYLIEIPEVFDIESFYVHMKKNKHTKIGLHFCDTISVEYKIRHEAIIDEIIEATNSEYKTPFISFEGRDEEKDRKLYALYLKH</sequence>
<evidence type="ECO:0000313" key="2">
    <source>
        <dbReference type="WBParaSite" id="ES5_v2.g22282.t1"/>
    </source>
</evidence>
<protein>
    <submittedName>
        <fullName evidence="2">DUF38 domain-containing protein</fullName>
    </submittedName>
</protein>
<reference evidence="2" key="1">
    <citation type="submission" date="2022-11" db="UniProtKB">
        <authorList>
            <consortium name="WormBaseParasite"/>
        </authorList>
    </citation>
    <scope>IDENTIFICATION</scope>
</reference>
<dbReference type="WBParaSite" id="ES5_v2.g22282.t1">
    <property type="protein sequence ID" value="ES5_v2.g22282.t1"/>
    <property type="gene ID" value="ES5_v2.g22282"/>
</dbReference>
<proteinExistence type="predicted"/>
<name>A0AC34FY98_9BILA</name>
<evidence type="ECO:0000313" key="1">
    <source>
        <dbReference type="Proteomes" id="UP000887579"/>
    </source>
</evidence>
<organism evidence="1 2">
    <name type="scientific">Panagrolaimus sp. ES5</name>
    <dbReference type="NCBI Taxonomy" id="591445"/>
    <lineage>
        <taxon>Eukaryota</taxon>
        <taxon>Metazoa</taxon>
        <taxon>Ecdysozoa</taxon>
        <taxon>Nematoda</taxon>
        <taxon>Chromadorea</taxon>
        <taxon>Rhabditida</taxon>
        <taxon>Tylenchina</taxon>
        <taxon>Panagrolaimomorpha</taxon>
        <taxon>Panagrolaimoidea</taxon>
        <taxon>Panagrolaimidae</taxon>
        <taxon>Panagrolaimus</taxon>
    </lineage>
</organism>